<dbReference type="InterPro" id="IPR025236">
    <property type="entry name" value="SR1P"/>
</dbReference>
<dbReference type="Pfam" id="PF13790">
    <property type="entry name" value="SR1P"/>
    <property type="match status" value="1"/>
</dbReference>
<dbReference type="KEGG" id="kpul:GXN76_10245"/>
<sequence>MEVVVCQTCDEVITYMEGDKTGVLYGQCPGCDKARCSEEN</sequence>
<organism evidence="1 2">
    <name type="scientific">Kroppenstedtia pulmonis</name>
    <dbReference type="NCBI Taxonomy" id="1380685"/>
    <lineage>
        <taxon>Bacteria</taxon>
        <taxon>Bacillati</taxon>
        <taxon>Bacillota</taxon>
        <taxon>Bacilli</taxon>
        <taxon>Bacillales</taxon>
        <taxon>Thermoactinomycetaceae</taxon>
        <taxon>Kroppenstedtia</taxon>
    </lineage>
</organism>
<protein>
    <submittedName>
        <fullName evidence="1">GapA-binding peptide SR1P</fullName>
    </submittedName>
</protein>
<dbReference type="Proteomes" id="UP000503088">
    <property type="component" value="Chromosome"/>
</dbReference>
<dbReference type="EMBL" id="CP048104">
    <property type="protein sequence ID" value="QKG84817.1"/>
    <property type="molecule type" value="Genomic_DNA"/>
</dbReference>
<accession>A0A7D4CW67</accession>
<evidence type="ECO:0000313" key="2">
    <source>
        <dbReference type="Proteomes" id="UP000503088"/>
    </source>
</evidence>
<keyword evidence="2" id="KW-1185">Reference proteome</keyword>
<dbReference type="AlphaFoldDB" id="A0A7D4CW67"/>
<name>A0A7D4CW67_9BACL</name>
<proteinExistence type="predicted"/>
<evidence type="ECO:0000313" key="1">
    <source>
        <dbReference type="EMBL" id="QKG84817.1"/>
    </source>
</evidence>
<gene>
    <name evidence="1" type="ORF">GXN76_10245</name>
</gene>
<reference evidence="1 2" key="1">
    <citation type="submission" date="2020-01" db="EMBL/GenBank/DDBJ databases">
        <authorList>
            <person name="Gulvik C.A."/>
            <person name="Batra D.G."/>
        </authorList>
    </citation>
    <scope>NUCLEOTIDE SEQUENCE [LARGE SCALE GENOMIC DNA]</scope>
    <source>
        <strain evidence="1 2">W9323</strain>
    </source>
</reference>